<organism evidence="3 4">
    <name type="scientific">Coprococcus comes</name>
    <dbReference type="NCBI Taxonomy" id="410072"/>
    <lineage>
        <taxon>Bacteria</taxon>
        <taxon>Bacillati</taxon>
        <taxon>Bacillota</taxon>
        <taxon>Clostridia</taxon>
        <taxon>Lachnospirales</taxon>
        <taxon>Lachnospiraceae</taxon>
        <taxon>Coprococcus</taxon>
    </lineage>
</organism>
<protein>
    <recommendedName>
        <fullName evidence="2">Phage MuF C-terminal domain-containing protein</fullName>
    </recommendedName>
</protein>
<evidence type="ECO:0000259" key="2">
    <source>
        <dbReference type="Pfam" id="PF18819"/>
    </source>
</evidence>
<dbReference type="Proteomes" id="UP000286595">
    <property type="component" value="Unassembled WGS sequence"/>
</dbReference>
<dbReference type="EMBL" id="QRIM01000016">
    <property type="protein sequence ID" value="RHG58965.1"/>
    <property type="molecule type" value="Genomic_DNA"/>
</dbReference>
<dbReference type="Pfam" id="PF18819">
    <property type="entry name" value="MuF_C"/>
    <property type="match status" value="1"/>
</dbReference>
<dbReference type="AlphaFoldDB" id="A0A414U9D2"/>
<reference evidence="3 4" key="1">
    <citation type="submission" date="2018-08" db="EMBL/GenBank/DDBJ databases">
        <title>A genome reference for cultivated species of the human gut microbiota.</title>
        <authorList>
            <person name="Zou Y."/>
            <person name="Xue W."/>
            <person name="Luo G."/>
        </authorList>
    </citation>
    <scope>NUCLEOTIDE SEQUENCE [LARGE SCALE GENOMIC DNA]</scope>
    <source>
        <strain evidence="3 4">AM22-12LB</strain>
    </source>
</reference>
<accession>A0A414U9D2</accession>
<proteinExistence type="predicted"/>
<feature type="region of interest" description="Disordered" evidence="1">
    <location>
        <begin position="292"/>
        <end position="318"/>
    </location>
</feature>
<dbReference type="InterPro" id="IPR041131">
    <property type="entry name" value="MuF_C"/>
</dbReference>
<name>A0A414U9D2_9FIRM</name>
<evidence type="ECO:0000313" key="4">
    <source>
        <dbReference type="Proteomes" id="UP000286595"/>
    </source>
</evidence>
<sequence>MDGYTLNAARTIREYESSIQRPKAERMINDSILSALLRGDELPEMDVKAIRQYGIQCSEYLDFGYDVDASLSGMLSPHAVLEPRPNTPYVFRRAGFDNLPFIYTQRHLRNAIAPKEADNHQHGLTIEQIKALPEKLEEPVVVFDQPNYTVNGRSFEGKGVAAVLDMYDPDGVPVIAYFFPNGYGTKTNDNGCSNVIASLYGRDNFTSYLARAANEEKILYIDSEKYEQMEKELPRYGGTRFPPALAALSMDIIIPSSYICKMKAEINPKLSDREREHNSLNRTMHIKIADSRRNRLAQDRDKPRNINLRYDDDNHDSQ</sequence>
<dbReference type="RefSeq" id="WP_118218935.1">
    <property type="nucleotide sequence ID" value="NZ_QRIM01000016.1"/>
</dbReference>
<feature type="domain" description="Phage MuF C-terminal" evidence="2">
    <location>
        <begin position="117"/>
        <end position="227"/>
    </location>
</feature>
<evidence type="ECO:0000256" key="1">
    <source>
        <dbReference type="SAM" id="MobiDB-lite"/>
    </source>
</evidence>
<comment type="caution">
    <text evidence="3">The sequence shown here is derived from an EMBL/GenBank/DDBJ whole genome shotgun (WGS) entry which is preliminary data.</text>
</comment>
<evidence type="ECO:0000313" key="3">
    <source>
        <dbReference type="EMBL" id="RHG58965.1"/>
    </source>
</evidence>
<gene>
    <name evidence="3" type="ORF">DW252_12740</name>
</gene>